<dbReference type="EMBL" id="JARGDH010000004">
    <property type="protein sequence ID" value="KAL0271319.1"/>
    <property type="molecule type" value="Genomic_DNA"/>
</dbReference>
<dbReference type="GO" id="GO:0046872">
    <property type="term" value="F:metal ion binding"/>
    <property type="evidence" value="ECO:0007669"/>
    <property type="project" value="UniProtKB-KW"/>
</dbReference>
<dbReference type="SUPFAM" id="SSF50447">
    <property type="entry name" value="Translation proteins"/>
    <property type="match status" value="1"/>
</dbReference>
<dbReference type="GO" id="GO:0005737">
    <property type="term" value="C:cytoplasm"/>
    <property type="evidence" value="ECO:0007669"/>
    <property type="project" value="UniProtKB-SubCell"/>
</dbReference>
<feature type="domain" description="Alanyl-transfer RNA synthetases family profile" evidence="8">
    <location>
        <begin position="1"/>
        <end position="242"/>
    </location>
</feature>
<dbReference type="PANTHER" id="PTHR43462">
    <property type="entry name" value="ALANYL-TRNA EDITING PROTEIN"/>
    <property type="match status" value="1"/>
</dbReference>
<keyword evidence="7" id="KW-0648">Protein biosynthesis</keyword>
<evidence type="ECO:0000256" key="3">
    <source>
        <dbReference type="ARBA" id="ARBA00008429"/>
    </source>
</evidence>
<dbReference type="Gene3D" id="3.30.980.10">
    <property type="entry name" value="Threonyl-trna Synthetase, Chain A, domain 2"/>
    <property type="match status" value="1"/>
</dbReference>
<dbReference type="SUPFAM" id="SSF55186">
    <property type="entry name" value="ThrRS/AlaRS common domain"/>
    <property type="match status" value="1"/>
</dbReference>
<proteinExistence type="inferred from homology"/>
<gene>
    <name evidence="9" type="ORF">PYX00_008446</name>
</gene>
<dbReference type="Pfam" id="PF07973">
    <property type="entry name" value="tRNA_SAD"/>
    <property type="match status" value="1"/>
</dbReference>
<evidence type="ECO:0000256" key="7">
    <source>
        <dbReference type="ARBA" id="ARBA00022917"/>
    </source>
</evidence>
<dbReference type="GO" id="GO:0006419">
    <property type="term" value="P:alanyl-tRNA aminoacylation"/>
    <property type="evidence" value="ECO:0007669"/>
    <property type="project" value="InterPro"/>
</dbReference>
<keyword evidence="4" id="KW-0963">Cytoplasm</keyword>
<keyword evidence="6" id="KW-0862">Zinc</keyword>
<name>A0AAW2HNB0_9NEOP</name>
<comment type="subcellular location">
    <subcellularLocation>
        <location evidence="2">Cytoplasm</location>
    </subcellularLocation>
</comment>
<comment type="cofactor">
    <cofactor evidence="1">
        <name>Zn(2+)</name>
        <dbReference type="ChEBI" id="CHEBI:29105"/>
    </cofactor>
</comment>
<dbReference type="PANTHER" id="PTHR43462:SF1">
    <property type="entry name" value="ALANYL-TRNA EDITING PROTEIN AARSD1"/>
    <property type="match status" value="1"/>
</dbReference>
<keyword evidence="5" id="KW-0479">Metal-binding</keyword>
<evidence type="ECO:0000256" key="1">
    <source>
        <dbReference type="ARBA" id="ARBA00001947"/>
    </source>
</evidence>
<dbReference type="GO" id="GO:0002196">
    <property type="term" value="F:Ser-tRNA(Ala) deacylase activity"/>
    <property type="evidence" value="ECO:0007669"/>
    <property type="project" value="TreeGrafter"/>
</dbReference>
<evidence type="ECO:0000256" key="4">
    <source>
        <dbReference type="ARBA" id="ARBA00022490"/>
    </source>
</evidence>
<dbReference type="FunFam" id="3.30.980.10:FF:000007">
    <property type="entry name" value="alanyl-tRNA editing protein Aarsd1"/>
    <property type="match status" value="1"/>
</dbReference>
<evidence type="ECO:0000256" key="6">
    <source>
        <dbReference type="ARBA" id="ARBA00022833"/>
    </source>
</evidence>
<dbReference type="GO" id="GO:0003676">
    <property type="term" value="F:nucleic acid binding"/>
    <property type="evidence" value="ECO:0007669"/>
    <property type="project" value="InterPro"/>
</dbReference>
<reference evidence="9" key="1">
    <citation type="journal article" date="2024" name="Gigascience">
        <title>Chromosome-level genome of the poultry shaft louse Menopon gallinae provides insight into the host-switching and adaptive evolution of parasitic lice.</title>
        <authorList>
            <person name="Xu Y."/>
            <person name="Ma L."/>
            <person name="Liu S."/>
            <person name="Liang Y."/>
            <person name="Liu Q."/>
            <person name="He Z."/>
            <person name="Tian L."/>
            <person name="Duan Y."/>
            <person name="Cai W."/>
            <person name="Li H."/>
            <person name="Song F."/>
        </authorList>
    </citation>
    <scope>NUCLEOTIDE SEQUENCE</scope>
    <source>
        <strain evidence="9">Cailab_2023a</strain>
    </source>
</reference>
<dbReference type="InterPro" id="IPR018165">
    <property type="entry name" value="Ala-tRNA-synth_IIc_core"/>
</dbReference>
<dbReference type="EMBL" id="JARGDH010000004">
    <property type="protein sequence ID" value="KAL0271320.1"/>
    <property type="molecule type" value="Genomic_DNA"/>
</dbReference>
<protein>
    <recommendedName>
        <fullName evidence="8">Alanyl-transfer RNA synthetases family profile domain-containing protein</fullName>
    </recommendedName>
</protein>
<dbReference type="AlphaFoldDB" id="A0AAW2HNB0"/>
<evidence type="ECO:0000313" key="9">
    <source>
        <dbReference type="EMBL" id="KAL0271320.1"/>
    </source>
</evidence>
<dbReference type="Gene3D" id="2.40.30.130">
    <property type="match status" value="1"/>
</dbReference>
<comment type="similarity">
    <text evidence="3">Belongs to the class-II aminoacyl-tRNA synthetase family. Alax-L subfamily.</text>
</comment>
<comment type="caution">
    <text evidence="9">The sequence shown here is derived from an EMBL/GenBank/DDBJ whole genome shotgun (WGS) entry which is preliminary data.</text>
</comment>
<dbReference type="InterPro" id="IPR009000">
    <property type="entry name" value="Transl_B-barrel_sf"/>
</dbReference>
<dbReference type="GO" id="GO:0005524">
    <property type="term" value="F:ATP binding"/>
    <property type="evidence" value="ECO:0007669"/>
    <property type="project" value="InterPro"/>
</dbReference>
<dbReference type="InterPro" id="IPR012947">
    <property type="entry name" value="tRNA_SAD"/>
</dbReference>
<organism evidence="9">
    <name type="scientific">Menopon gallinae</name>
    <name type="common">poultry shaft louse</name>
    <dbReference type="NCBI Taxonomy" id="328185"/>
    <lineage>
        <taxon>Eukaryota</taxon>
        <taxon>Metazoa</taxon>
        <taxon>Ecdysozoa</taxon>
        <taxon>Arthropoda</taxon>
        <taxon>Hexapoda</taxon>
        <taxon>Insecta</taxon>
        <taxon>Pterygota</taxon>
        <taxon>Neoptera</taxon>
        <taxon>Paraneoptera</taxon>
        <taxon>Psocodea</taxon>
        <taxon>Troctomorpha</taxon>
        <taxon>Phthiraptera</taxon>
        <taxon>Amblycera</taxon>
        <taxon>Menoponidae</taxon>
        <taxon>Menopon</taxon>
    </lineage>
</organism>
<dbReference type="PROSITE" id="PS50860">
    <property type="entry name" value="AA_TRNA_LIGASE_II_ALA"/>
    <property type="match status" value="1"/>
</dbReference>
<sequence length="428" mass="48467">MVFACQNDSFQRTLMSRVVSCTKVDNEDGYYEIICEDSILFPEGGGQPYDKGFINGIPVHQVLRRGDEAVMYVKEPVKVGEEVRQEIDWERRLDHMQQHSGQHLITAVINATYKFETTSWWLGEKVSHIELDTPKITEAQIQDIENLVNQKIQEQIPVKVKLYDAGDKALEGARTRGLPNDVSGPIRVVEIVGLEDDMCCGTHVNNLIQLQCIKLLYAEKGKKHKTNLFFICGGRVLKTLTECLQREKKMTKLLKNEPASHCELVEKLQTNLKSANKKLTAAHKELAIYDAMRFKAMQPRPLYHCHYNKDADSIYIECYLRTLKEEGLIDKAFFVLAAGGDSESGFLVVHGNPSIVKDLGPKLAEVLVGRGVTHGFKFQAKVSKLSNFPKVEEMVKEYFEAVQLRPSQVRKHPRTMRVNPSAFPSSTS</sequence>
<dbReference type="InterPro" id="IPR018163">
    <property type="entry name" value="Thr/Ala-tRNA-synth_IIc_edit"/>
</dbReference>
<evidence type="ECO:0000256" key="5">
    <source>
        <dbReference type="ARBA" id="ARBA00022723"/>
    </source>
</evidence>
<accession>A0AAW2HNB0</accession>
<dbReference type="SMART" id="SM00863">
    <property type="entry name" value="tRNA_SAD"/>
    <property type="match status" value="1"/>
</dbReference>
<evidence type="ECO:0000256" key="2">
    <source>
        <dbReference type="ARBA" id="ARBA00004496"/>
    </source>
</evidence>
<dbReference type="GO" id="GO:0004813">
    <property type="term" value="F:alanine-tRNA ligase activity"/>
    <property type="evidence" value="ECO:0007669"/>
    <property type="project" value="InterPro"/>
</dbReference>
<dbReference type="InterPro" id="IPR051335">
    <property type="entry name" value="Alanyl-tRNA_Editing_Enzymes"/>
</dbReference>
<evidence type="ECO:0000259" key="8">
    <source>
        <dbReference type="PROSITE" id="PS50860"/>
    </source>
</evidence>